<organism evidence="5 6">
    <name type="scientific">Rugosimonospora africana</name>
    <dbReference type="NCBI Taxonomy" id="556532"/>
    <lineage>
        <taxon>Bacteria</taxon>
        <taxon>Bacillati</taxon>
        <taxon>Actinomycetota</taxon>
        <taxon>Actinomycetes</taxon>
        <taxon>Micromonosporales</taxon>
        <taxon>Micromonosporaceae</taxon>
        <taxon>Rugosimonospora</taxon>
    </lineage>
</organism>
<dbReference type="InterPro" id="IPR050166">
    <property type="entry name" value="ABC_transporter_ATP-bind"/>
</dbReference>
<dbReference type="AlphaFoldDB" id="A0A8J3R6I1"/>
<dbReference type="InterPro" id="IPR003439">
    <property type="entry name" value="ABC_transporter-like_ATP-bd"/>
</dbReference>
<keyword evidence="6" id="KW-1185">Reference proteome</keyword>
<dbReference type="Gene3D" id="3.40.50.300">
    <property type="entry name" value="P-loop containing nucleotide triphosphate hydrolases"/>
    <property type="match status" value="1"/>
</dbReference>
<keyword evidence="1" id="KW-0813">Transport</keyword>
<dbReference type="PANTHER" id="PTHR42788">
    <property type="entry name" value="TAURINE IMPORT ATP-BINDING PROTEIN-RELATED"/>
    <property type="match status" value="1"/>
</dbReference>
<evidence type="ECO:0000313" key="6">
    <source>
        <dbReference type="Proteomes" id="UP000642748"/>
    </source>
</evidence>
<dbReference type="InterPro" id="IPR017871">
    <property type="entry name" value="ABC_transporter-like_CS"/>
</dbReference>
<dbReference type="CDD" id="cd03293">
    <property type="entry name" value="ABC_NrtD_SsuB_transporters"/>
    <property type="match status" value="1"/>
</dbReference>
<dbReference type="GO" id="GO:0016887">
    <property type="term" value="F:ATP hydrolysis activity"/>
    <property type="evidence" value="ECO:0007669"/>
    <property type="project" value="InterPro"/>
</dbReference>
<dbReference type="GO" id="GO:0005524">
    <property type="term" value="F:ATP binding"/>
    <property type="evidence" value="ECO:0007669"/>
    <property type="project" value="UniProtKB-KW"/>
</dbReference>
<dbReference type="Pfam" id="PF00005">
    <property type="entry name" value="ABC_tran"/>
    <property type="match status" value="1"/>
</dbReference>
<dbReference type="PROSITE" id="PS50893">
    <property type="entry name" value="ABC_TRANSPORTER_2"/>
    <property type="match status" value="1"/>
</dbReference>
<dbReference type="Proteomes" id="UP000642748">
    <property type="component" value="Unassembled WGS sequence"/>
</dbReference>
<evidence type="ECO:0000256" key="3">
    <source>
        <dbReference type="ARBA" id="ARBA00022840"/>
    </source>
</evidence>
<gene>
    <name evidence="5" type="ORF">Raf01_91030</name>
</gene>
<reference evidence="5" key="1">
    <citation type="submission" date="2021-01" db="EMBL/GenBank/DDBJ databases">
        <title>Whole genome shotgun sequence of Rugosimonospora africana NBRC 104875.</title>
        <authorList>
            <person name="Komaki H."/>
            <person name="Tamura T."/>
        </authorList>
    </citation>
    <scope>NUCLEOTIDE SEQUENCE</scope>
    <source>
        <strain evidence="5">NBRC 104875</strain>
    </source>
</reference>
<evidence type="ECO:0000256" key="2">
    <source>
        <dbReference type="ARBA" id="ARBA00022741"/>
    </source>
</evidence>
<dbReference type="SMART" id="SM00382">
    <property type="entry name" value="AAA"/>
    <property type="match status" value="1"/>
</dbReference>
<evidence type="ECO:0000256" key="1">
    <source>
        <dbReference type="ARBA" id="ARBA00022448"/>
    </source>
</evidence>
<dbReference type="InterPro" id="IPR027417">
    <property type="entry name" value="P-loop_NTPase"/>
</dbReference>
<name>A0A8J3R6I1_9ACTN</name>
<dbReference type="EMBL" id="BONZ01000109">
    <property type="protein sequence ID" value="GIH20931.1"/>
    <property type="molecule type" value="Genomic_DNA"/>
</dbReference>
<dbReference type="PANTHER" id="PTHR42788:SF13">
    <property type="entry name" value="ALIPHATIC SULFONATES IMPORT ATP-BINDING PROTEIN SSUB"/>
    <property type="match status" value="1"/>
</dbReference>
<evidence type="ECO:0000313" key="5">
    <source>
        <dbReference type="EMBL" id="GIH20931.1"/>
    </source>
</evidence>
<sequence length="277" mass="31106">MNVVDVAEPKLARAVPKLEARGLYKQFYRGSSRMDALYDVNLVIQPGEFVAVLGASGCGKTTLLRIIDGLEQATGGELLIDGNASRGTGVDRGFVFQQDNLLPWRNVLRNVMFGLELQRRPRAETKAQAMQYIDMVGLSGFEKHYPHELSGGMRQRVNLARAFTISPDVLLMDEPFAALDAQTREVMQTELLRIWRQAAGGRTVVFVTHQIDEAIFLADRIVVMTARPGRIKEVIDVPFPRPRDLHIKRTAEFGEIYDSIWKTIEQEVRVSMGMSTS</sequence>
<dbReference type="SUPFAM" id="SSF52540">
    <property type="entry name" value="P-loop containing nucleoside triphosphate hydrolases"/>
    <property type="match status" value="1"/>
</dbReference>
<proteinExistence type="predicted"/>
<evidence type="ECO:0000259" key="4">
    <source>
        <dbReference type="PROSITE" id="PS50893"/>
    </source>
</evidence>
<dbReference type="RefSeq" id="WP_239134480.1">
    <property type="nucleotide sequence ID" value="NZ_BONZ01000109.1"/>
</dbReference>
<dbReference type="PROSITE" id="PS00211">
    <property type="entry name" value="ABC_TRANSPORTER_1"/>
    <property type="match status" value="1"/>
</dbReference>
<dbReference type="InterPro" id="IPR003593">
    <property type="entry name" value="AAA+_ATPase"/>
</dbReference>
<comment type="caution">
    <text evidence="5">The sequence shown here is derived from an EMBL/GenBank/DDBJ whole genome shotgun (WGS) entry which is preliminary data.</text>
</comment>
<keyword evidence="2" id="KW-0547">Nucleotide-binding</keyword>
<protein>
    <submittedName>
        <fullName evidence="5">Nitrate ABC transporter ATP-binding protein</fullName>
    </submittedName>
</protein>
<keyword evidence="3 5" id="KW-0067">ATP-binding</keyword>
<feature type="domain" description="ABC transporter" evidence="4">
    <location>
        <begin position="18"/>
        <end position="247"/>
    </location>
</feature>
<accession>A0A8J3R6I1</accession>